<comment type="similarity">
    <text evidence="1">Belongs to the FlgA family.</text>
</comment>
<proteinExistence type="inferred from homology"/>
<keyword evidence="1" id="KW-1005">Bacterial flagellum biogenesis</keyword>
<gene>
    <name evidence="3" type="primary">flgA</name>
    <name evidence="3" type="ORF">H0485_12745</name>
</gene>
<reference evidence="3 4" key="1">
    <citation type="submission" date="2020-07" db="EMBL/GenBank/DDBJ databases">
        <title>Pseudogemmobacter sp. nov., isolated from poultry manure in Taiwan.</title>
        <authorList>
            <person name="Lin S.-Y."/>
            <person name="Tang Y.-S."/>
            <person name="Young C.-C."/>
        </authorList>
    </citation>
    <scope>NUCLEOTIDE SEQUENCE [LARGE SCALE GENOMIC DNA]</scope>
    <source>
        <strain evidence="3 4">CC-YST710</strain>
    </source>
</reference>
<comment type="subcellular location">
    <subcellularLocation>
        <location evidence="1">Periplasm</location>
    </subcellularLocation>
</comment>
<organism evidence="3 4">
    <name type="scientific">Pseudogemmobacter faecipullorum</name>
    <dbReference type="NCBI Taxonomy" id="2755041"/>
    <lineage>
        <taxon>Bacteria</taxon>
        <taxon>Pseudomonadati</taxon>
        <taxon>Pseudomonadota</taxon>
        <taxon>Alphaproteobacteria</taxon>
        <taxon>Rhodobacterales</taxon>
        <taxon>Paracoccaceae</taxon>
        <taxon>Pseudogemmobacter</taxon>
    </lineage>
</organism>
<dbReference type="EMBL" id="JACDXX010000011">
    <property type="protein sequence ID" value="MCB5410863.1"/>
    <property type="molecule type" value="Genomic_DNA"/>
</dbReference>
<feature type="domain" description="Flagella basal body P-ring formation protein FlgA SAF" evidence="2">
    <location>
        <begin position="97"/>
        <end position="216"/>
    </location>
</feature>
<sequence length="218" mass="23170">MRLFALLLSFLSLSLPALAAPVEALIEEAIFSAEAGNLPEGSRLELQLAAGSPGEAEQLLMLEHDLKRAAFAALLVGADGVQVTVRGRVFAMIDLPVPLRAMAPGSLLRPEDFEFRAFPAAALGRFAVTDLQGLSGYEVRRLLPAGRVVQSQSLQAPRAASRGEKIELVFRDGALQLSAPARALEDAAEGETLRVQNLRSGKTVMAVALGNGRAEVFQ</sequence>
<dbReference type="InterPro" id="IPR039246">
    <property type="entry name" value="Flagellar_FlgA"/>
</dbReference>
<dbReference type="NCBIfam" id="TIGR03170">
    <property type="entry name" value="flgA_cterm"/>
    <property type="match status" value="1"/>
</dbReference>
<evidence type="ECO:0000256" key="1">
    <source>
        <dbReference type="RuleBase" id="RU362063"/>
    </source>
</evidence>
<keyword evidence="4" id="KW-1185">Reference proteome</keyword>
<dbReference type="Gene3D" id="2.30.30.760">
    <property type="match status" value="1"/>
</dbReference>
<dbReference type="PANTHER" id="PTHR36307">
    <property type="entry name" value="FLAGELLA BASAL BODY P-RING FORMATION PROTEIN FLGA"/>
    <property type="match status" value="1"/>
</dbReference>
<dbReference type="Pfam" id="PF13144">
    <property type="entry name" value="ChapFlgA"/>
    <property type="match status" value="1"/>
</dbReference>
<dbReference type="InterPro" id="IPR017585">
    <property type="entry name" value="SAF_FlgA"/>
</dbReference>
<evidence type="ECO:0000259" key="2">
    <source>
        <dbReference type="Pfam" id="PF13144"/>
    </source>
</evidence>
<dbReference type="Proteomes" id="UP001198571">
    <property type="component" value="Unassembled WGS sequence"/>
</dbReference>
<comment type="caution">
    <text evidence="3">The sequence shown here is derived from an EMBL/GenBank/DDBJ whole genome shotgun (WGS) entry which is preliminary data.</text>
</comment>
<keyword evidence="1" id="KW-0574">Periplasm</keyword>
<accession>A0ABS8CNV0</accession>
<keyword evidence="3" id="KW-0966">Cell projection</keyword>
<keyword evidence="3" id="KW-0969">Cilium</keyword>
<keyword evidence="3" id="KW-0282">Flagellum</keyword>
<dbReference type="PANTHER" id="PTHR36307:SF1">
    <property type="entry name" value="FLAGELLA BASAL BODY P-RING FORMATION PROTEIN FLGA"/>
    <property type="match status" value="1"/>
</dbReference>
<keyword evidence="1" id="KW-0732">Signal</keyword>
<feature type="chain" id="PRO_5045009735" description="Flagella basal body P-ring formation protein FlgA" evidence="1">
    <location>
        <begin position="20"/>
        <end position="218"/>
    </location>
</feature>
<dbReference type="CDD" id="cd11614">
    <property type="entry name" value="SAF_CpaB_FlgA_like"/>
    <property type="match status" value="1"/>
</dbReference>
<comment type="function">
    <text evidence="1">Involved in the assembly process of the P-ring formation. It may associate with FlgF on the rod constituting a structure essential for the P-ring assembly or may act as a modulator protein for the P-ring assembly.</text>
</comment>
<evidence type="ECO:0000313" key="3">
    <source>
        <dbReference type="EMBL" id="MCB5410863.1"/>
    </source>
</evidence>
<feature type="signal peptide" evidence="1">
    <location>
        <begin position="1"/>
        <end position="19"/>
    </location>
</feature>
<protein>
    <recommendedName>
        <fullName evidence="1">Flagella basal body P-ring formation protein FlgA</fullName>
    </recommendedName>
</protein>
<evidence type="ECO:0000313" key="4">
    <source>
        <dbReference type="Proteomes" id="UP001198571"/>
    </source>
</evidence>
<dbReference type="RefSeq" id="WP_226936134.1">
    <property type="nucleotide sequence ID" value="NZ_JACDXX010000011.1"/>
</dbReference>
<name>A0ABS8CNV0_9RHOB</name>